<keyword evidence="2" id="KW-0496">Mitochondrion</keyword>
<comment type="similarity">
    <text evidence="1 2">Belongs to the complex I NDUFA12 subunit family.</text>
</comment>
<dbReference type="PANTHER" id="PTHR12910">
    <property type="entry name" value="NADH-UBIQUINONE OXIDOREDUCTASE SUBUNIT B17.2"/>
    <property type="match status" value="1"/>
</dbReference>
<evidence type="ECO:0000256" key="2">
    <source>
        <dbReference type="RuleBase" id="RU363103"/>
    </source>
</evidence>
<keyword evidence="2" id="KW-0679">Respiratory chain</keyword>
<reference evidence="4 5" key="3">
    <citation type="submission" date="2018-11" db="EMBL/GenBank/DDBJ databases">
        <authorList>
            <consortium name="Pathogen Informatics"/>
        </authorList>
    </citation>
    <scope>NUCLEOTIDE SEQUENCE [LARGE SCALE GENOMIC DNA]</scope>
    <source>
        <strain evidence="4 5">NST_G2</strain>
    </source>
</reference>
<keyword evidence="2" id="KW-0249">Electron transport</keyword>
<dbReference type="GO" id="GO:0045271">
    <property type="term" value="C:respiratory chain complex I"/>
    <property type="evidence" value="ECO:0007669"/>
    <property type="project" value="InterPro"/>
</dbReference>
<evidence type="ECO:0000313" key="6">
    <source>
        <dbReference type="WBParaSite" id="SSLN_0000814201-mRNA-1"/>
    </source>
</evidence>
<reference evidence="3" key="1">
    <citation type="submission" date="2016-01" db="EMBL/GenBank/DDBJ databases">
        <title>Reference transcriptome for the parasite Schistocephalus solidus: insights into the molecular evolution of parasitism.</title>
        <authorList>
            <person name="Hebert F.O."/>
            <person name="Grambauer S."/>
            <person name="Barber I."/>
            <person name="Landry C.R."/>
            <person name="Aubin-Horth N."/>
        </authorList>
    </citation>
    <scope>NUCLEOTIDE SEQUENCE</scope>
</reference>
<keyword evidence="5" id="KW-1185">Reference proteome</keyword>
<evidence type="ECO:0000313" key="5">
    <source>
        <dbReference type="Proteomes" id="UP000275846"/>
    </source>
</evidence>
<dbReference type="WBParaSite" id="SSLN_0000814201-mRNA-1">
    <property type="protein sequence ID" value="SSLN_0000814201-mRNA-1"/>
    <property type="gene ID" value="SSLN_0000814201"/>
</dbReference>
<keyword evidence="2" id="KW-0472">Membrane</keyword>
<gene>
    <name evidence="3" type="primary">NDUAC</name>
    <name evidence="4" type="ORF">SSLN_LOCUS7843</name>
    <name evidence="3" type="ORF">TR82546</name>
</gene>
<dbReference type="Pfam" id="PF05071">
    <property type="entry name" value="NDUFA12"/>
    <property type="match status" value="1"/>
</dbReference>
<evidence type="ECO:0000313" key="3">
    <source>
        <dbReference type="EMBL" id="JAP51306.1"/>
    </source>
</evidence>
<dbReference type="OrthoDB" id="274641at2759"/>
<keyword evidence="2" id="KW-0813">Transport</keyword>
<protein>
    <recommendedName>
        <fullName evidence="2">NADH dehydrogenase [ubiquinone] 1 alpha subcomplex subunit 12</fullName>
    </recommendedName>
</protein>
<keyword evidence="2" id="KW-0999">Mitochondrion inner membrane</keyword>
<dbReference type="GO" id="GO:0006979">
    <property type="term" value="P:response to oxidative stress"/>
    <property type="evidence" value="ECO:0007669"/>
    <property type="project" value="TreeGrafter"/>
</dbReference>
<dbReference type="STRING" id="70667.A0A0X3PVU5"/>
<comment type="subunit">
    <text evidence="2">Complex I is composed of 45 different subunits.</text>
</comment>
<dbReference type="GO" id="GO:0005743">
    <property type="term" value="C:mitochondrial inner membrane"/>
    <property type="evidence" value="ECO:0007669"/>
    <property type="project" value="UniProtKB-SubCell"/>
</dbReference>
<dbReference type="InterPro" id="IPR007763">
    <property type="entry name" value="NDUFA12"/>
</dbReference>
<sequence>MNPKGIRTVAPNFAMASLMSVLSRFRGIIKQNGGIRGSIVTLFRTDELKDGKLVGEDYLGNKYYINNRYFVGRNRWVVYGNRFGWDYEGSQVPPEWHRWLHYMTDETPITHPPERKPWMQDHKENTTLQPDAKYIPFPTVKPKIEVWNPKQ</sequence>
<keyword evidence="3" id="KW-0830">Ubiquinone</keyword>
<organism evidence="3">
    <name type="scientific">Schistocephalus solidus</name>
    <name type="common">Tapeworm</name>
    <dbReference type="NCBI Taxonomy" id="70667"/>
    <lineage>
        <taxon>Eukaryota</taxon>
        <taxon>Metazoa</taxon>
        <taxon>Spiralia</taxon>
        <taxon>Lophotrochozoa</taxon>
        <taxon>Platyhelminthes</taxon>
        <taxon>Cestoda</taxon>
        <taxon>Eucestoda</taxon>
        <taxon>Diphyllobothriidea</taxon>
        <taxon>Diphyllobothriidae</taxon>
        <taxon>Schistocephalus</taxon>
    </lineage>
</organism>
<evidence type="ECO:0000313" key="4">
    <source>
        <dbReference type="EMBL" id="VDL94228.1"/>
    </source>
</evidence>
<evidence type="ECO:0000256" key="1">
    <source>
        <dbReference type="ARBA" id="ARBA00007355"/>
    </source>
</evidence>
<name>A0A0X3PVU5_SCHSO</name>
<dbReference type="EMBL" id="GEEE01011919">
    <property type="protein sequence ID" value="JAP51306.1"/>
    <property type="molecule type" value="Transcribed_RNA"/>
</dbReference>
<comment type="subcellular location">
    <subcellularLocation>
        <location evidence="2">Mitochondrion inner membrane</location>
        <topology evidence="2">Peripheral membrane protein</topology>
        <orientation evidence="2">Matrix side</orientation>
    </subcellularLocation>
</comment>
<proteinExistence type="inferred from homology"/>
<reference evidence="6" key="2">
    <citation type="submission" date="2016-06" db="UniProtKB">
        <authorList>
            <consortium name="WormBaseParasite"/>
        </authorList>
    </citation>
    <scope>IDENTIFICATION</scope>
</reference>
<dbReference type="AlphaFoldDB" id="A0A0X3PVU5"/>
<dbReference type="EMBL" id="UYSU01034339">
    <property type="protein sequence ID" value="VDL94228.1"/>
    <property type="molecule type" value="Genomic_DNA"/>
</dbReference>
<accession>A0A0X3PVU5</accession>
<comment type="function">
    <text evidence="2">Accessory subunit of the mitochondrial membrane respiratory chain NADH dehydrogenase (Complex I), that is believed not to be involved in catalysis. Complex I functions in the transfer of electrons from NADH to the respiratory chain. The immediate electron acceptor for the enzyme is believed to be ubiquinone.</text>
</comment>
<dbReference type="Proteomes" id="UP000275846">
    <property type="component" value="Unassembled WGS sequence"/>
</dbReference>
<dbReference type="PANTHER" id="PTHR12910:SF2">
    <property type="entry name" value="NADH DEHYDROGENASE [UBIQUINONE] 1 ALPHA SUBCOMPLEX SUBUNIT 12"/>
    <property type="match status" value="1"/>
</dbReference>